<evidence type="ECO:0000313" key="1">
    <source>
        <dbReference type="EMBL" id="MDH6222264.1"/>
    </source>
</evidence>
<proteinExistence type="predicted"/>
<protein>
    <submittedName>
        <fullName evidence="1">Uncharacterized protein</fullName>
    </submittedName>
</protein>
<dbReference type="Proteomes" id="UP001160499">
    <property type="component" value="Unassembled WGS sequence"/>
</dbReference>
<dbReference type="EMBL" id="JARXVH010000031">
    <property type="protein sequence ID" value="MDH6222264.1"/>
    <property type="molecule type" value="Genomic_DNA"/>
</dbReference>
<accession>A0ABT6M122</accession>
<dbReference type="RefSeq" id="WP_280882905.1">
    <property type="nucleotide sequence ID" value="NZ_JARXVH010000031.1"/>
</dbReference>
<name>A0ABT6M122_9ACTN</name>
<comment type="caution">
    <text evidence="1">The sequence shown here is derived from an EMBL/GenBank/DDBJ whole genome shotgun (WGS) entry which is preliminary data.</text>
</comment>
<gene>
    <name evidence="1" type="ORF">M2283_009613</name>
</gene>
<evidence type="ECO:0000313" key="2">
    <source>
        <dbReference type="Proteomes" id="UP001160499"/>
    </source>
</evidence>
<organism evidence="1 2">
    <name type="scientific">Streptomyces pseudovenezuelae</name>
    <dbReference type="NCBI Taxonomy" id="67350"/>
    <lineage>
        <taxon>Bacteria</taxon>
        <taxon>Bacillati</taxon>
        <taxon>Actinomycetota</taxon>
        <taxon>Actinomycetes</taxon>
        <taxon>Kitasatosporales</taxon>
        <taxon>Streptomycetaceae</taxon>
        <taxon>Streptomyces</taxon>
        <taxon>Streptomyces aurantiacus group</taxon>
    </lineage>
</organism>
<sequence length="53" mass="5909">MTTHPTNEATIQQLHRSIPDELGALGEREGGKNITQDWHGSALLTLENVKNER</sequence>
<keyword evidence="2" id="KW-1185">Reference proteome</keyword>
<reference evidence="1 2" key="1">
    <citation type="submission" date="2023-04" db="EMBL/GenBank/DDBJ databases">
        <title>Forest soil microbial communities from Buena Vista Peninsula, Colon Province, Panama.</title>
        <authorList>
            <person name="Bouskill N."/>
        </authorList>
    </citation>
    <scope>NUCLEOTIDE SEQUENCE [LARGE SCALE GENOMIC DNA]</scope>
    <source>
        <strain evidence="1 2">GGS1</strain>
    </source>
</reference>